<dbReference type="Proteomes" id="UP000241462">
    <property type="component" value="Unassembled WGS sequence"/>
</dbReference>
<dbReference type="CDD" id="cd12148">
    <property type="entry name" value="fungal_TF_MHR"/>
    <property type="match status" value="1"/>
</dbReference>
<keyword evidence="4" id="KW-0804">Transcription</keyword>
<accession>A0A2T3A2P8</accession>
<dbReference type="OrthoDB" id="5226580at2759"/>
<dbReference type="InParanoid" id="A0A2T3A2P8"/>
<keyword evidence="5" id="KW-0539">Nucleus</keyword>
<dbReference type="PROSITE" id="PS51257">
    <property type="entry name" value="PROKAR_LIPOPROTEIN"/>
    <property type="match status" value="1"/>
</dbReference>
<protein>
    <recommendedName>
        <fullName evidence="8">Transcription factor domain-containing protein</fullName>
    </recommendedName>
</protein>
<evidence type="ECO:0000256" key="3">
    <source>
        <dbReference type="ARBA" id="ARBA00023125"/>
    </source>
</evidence>
<dbReference type="AlphaFoldDB" id="A0A2T3A2P8"/>
<dbReference type="InterPro" id="IPR051089">
    <property type="entry name" value="prtT"/>
</dbReference>
<evidence type="ECO:0000313" key="6">
    <source>
        <dbReference type="EMBL" id="PSR81788.1"/>
    </source>
</evidence>
<dbReference type="PANTHER" id="PTHR31845">
    <property type="entry name" value="FINGER DOMAIN PROTEIN, PUTATIVE-RELATED"/>
    <property type="match status" value="1"/>
</dbReference>
<dbReference type="EMBL" id="KZ678494">
    <property type="protein sequence ID" value="PSR81788.1"/>
    <property type="molecule type" value="Genomic_DNA"/>
</dbReference>
<comment type="subcellular location">
    <subcellularLocation>
        <location evidence="1">Nucleus</location>
    </subcellularLocation>
</comment>
<proteinExistence type="predicted"/>
<evidence type="ECO:0000256" key="4">
    <source>
        <dbReference type="ARBA" id="ARBA00023163"/>
    </source>
</evidence>
<keyword evidence="7" id="KW-1185">Reference proteome</keyword>
<keyword evidence="2" id="KW-0805">Transcription regulation</keyword>
<evidence type="ECO:0000256" key="2">
    <source>
        <dbReference type="ARBA" id="ARBA00023015"/>
    </source>
</evidence>
<organism evidence="6 7">
    <name type="scientific">Coniella lustricola</name>
    <dbReference type="NCBI Taxonomy" id="2025994"/>
    <lineage>
        <taxon>Eukaryota</taxon>
        <taxon>Fungi</taxon>
        <taxon>Dikarya</taxon>
        <taxon>Ascomycota</taxon>
        <taxon>Pezizomycotina</taxon>
        <taxon>Sordariomycetes</taxon>
        <taxon>Sordariomycetidae</taxon>
        <taxon>Diaporthales</taxon>
        <taxon>Schizoparmaceae</taxon>
        <taxon>Coniella</taxon>
    </lineage>
</organism>
<gene>
    <name evidence="6" type="ORF">BD289DRAFT_484233</name>
</gene>
<evidence type="ECO:0000313" key="7">
    <source>
        <dbReference type="Proteomes" id="UP000241462"/>
    </source>
</evidence>
<dbReference type="STRING" id="2025994.A0A2T3A2P8"/>
<dbReference type="PANTHER" id="PTHR31845:SF32">
    <property type="entry name" value="MISCELLANEOUS ZN(II)2CYS6 TRANSCRIPTION FACTOR (EUROFUNG)-RELATED"/>
    <property type="match status" value="1"/>
</dbReference>
<evidence type="ECO:0008006" key="8">
    <source>
        <dbReference type="Google" id="ProtNLM"/>
    </source>
</evidence>
<evidence type="ECO:0000256" key="5">
    <source>
        <dbReference type="ARBA" id="ARBA00023242"/>
    </source>
</evidence>
<dbReference type="GO" id="GO:0005634">
    <property type="term" value="C:nucleus"/>
    <property type="evidence" value="ECO:0007669"/>
    <property type="project" value="UniProtKB-SubCell"/>
</dbReference>
<dbReference type="GO" id="GO:0000976">
    <property type="term" value="F:transcription cis-regulatory region binding"/>
    <property type="evidence" value="ECO:0007669"/>
    <property type="project" value="TreeGrafter"/>
</dbReference>
<dbReference type="GO" id="GO:0000981">
    <property type="term" value="F:DNA-binding transcription factor activity, RNA polymerase II-specific"/>
    <property type="evidence" value="ECO:0007669"/>
    <property type="project" value="TreeGrafter"/>
</dbReference>
<evidence type="ECO:0000256" key="1">
    <source>
        <dbReference type="ARBA" id="ARBA00004123"/>
    </source>
</evidence>
<name>A0A2T3A2P8_9PEZI</name>
<sequence length="437" mass="49639">MSSADFRQAHPFLWLSIMACSSCSVRQANVLGDKLRHMIATKVIQEVERSLDLLQGMMVFLQWPHCHTSDKPWMSFWTNLAVAIAQDLGFTTLTGETAFTYIKKFWLPKNPCRQPQANSTRTMEERRIILALYVWTTTYAQMVRRDNPLPWTPFMEQSLRALMNQPEWEGDSILAAQVRSSLVGLQITDLSIQQALRGEVRIPLFFHQSLSSQMEEIWRTLPSNLLNNETVLIHLHATEVAVHEIGLSVEPSINNMDTIKRLNALRSCLNALENFFQAWDRITPSQYMGLTFNMFVHLLNCIVALFRLSTLDNIPGWDPTEARSRLPLFTMLDHIAEQMDATTSAIPIINDESPNEDVARATVWAKAGRVMRLIKQGIKRDFPDLDPLGSIESVAAMSTGSTGIQVPPPDVQDPFFANFADDPWLSAIFVPWDSMNF</sequence>
<keyword evidence="3" id="KW-0238">DNA-binding</keyword>
<reference evidence="6 7" key="1">
    <citation type="journal article" date="2018" name="Mycol. Prog.">
        <title>Coniella lustricola, a new species from submerged detritus.</title>
        <authorList>
            <person name="Raudabaugh D.B."/>
            <person name="Iturriaga T."/>
            <person name="Carver A."/>
            <person name="Mondo S."/>
            <person name="Pangilinan J."/>
            <person name="Lipzen A."/>
            <person name="He G."/>
            <person name="Amirebrahimi M."/>
            <person name="Grigoriev I.V."/>
            <person name="Miller A.N."/>
        </authorList>
    </citation>
    <scope>NUCLEOTIDE SEQUENCE [LARGE SCALE GENOMIC DNA]</scope>
    <source>
        <strain evidence="6 7">B22-T-1</strain>
    </source>
</reference>